<dbReference type="InterPro" id="IPR020568">
    <property type="entry name" value="Ribosomal_Su5_D2-typ_SF"/>
</dbReference>
<name>M1X269_9NOST</name>
<comment type="caution">
    <text evidence="1">The sequence shown here is derived from an EMBL/GenBank/DDBJ whole genome shotgun (WGS) entry which is preliminary data.</text>
</comment>
<dbReference type="STRING" id="1165094.RINTHH_1500"/>
<dbReference type="AlphaFoldDB" id="M1X269"/>
<dbReference type="Proteomes" id="UP000053051">
    <property type="component" value="Unassembled WGS sequence"/>
</dbReference>
<accession>M1X269</accession>
<evidence type="ECO:0000313" key="1">
    <source>
        <dbReference type="EMBL" id="CCH66305.1"/>
    </source>
</evidence>
<dbReference type="EMBL" id="CAIY01000006">
    <property type="protein sequence ID" value="CCH66305.1"/>
    <property type="molecule type" value="Genomic_DNA"/>
</dbReference>
<organism evidence="1 2">
    <name type="scientific">Richelia intracellularis HH01</name>
    <dbReference type="NCBI Taxonomy" id="1165094"/>
    <lineage>
        <taxon>Bacteria</taxon>
        <taxon>Bacillati</taxon>
        <taxon>Cyanobacteriota</taxon>
        <taxon>Cyanophyceae</taxon>
        <taxon>Nostocales</taxon>
        <taxon>Nostocaceae</taxon>
        <taxon>Richelia</taxon>
    </lineage>
</organism>
<dbReference type="GO" id="GO:0103117">
    <property type="term" value="F:UDP-3-O-acyl-N-acetylglucosamine deacetylase activity"/>
    <property type="evidence" value="ECO:0007669"/>
    <property type="project" value="InterPro"/>
</dbReference>
<evidence type="ECO:0000313" key="2">
    <source>
        <dbReference type="Proteomes" id="UP000053051"/>
    </source>
</evidence>
<dbReference type="InterPro" id="IPR015870">
    <property type="entry name" value="UDP-acyl_N-AcGlcN_deAcase_N"/>
</dbReference>
<proteinExistence type="predicted"/>
<dbReference type="GO" id="GO:0009245">
    <property type="term" value="P:lipid A biosynthetic process"/>
    <property type="evidence" value="ECO:0007669"/>
    <property type="project" value="InterPro"/>
</dbReference>
<dbReference type="SUPFAM" id="SSF54211">
    <property type="entry name" value="Ribosomal protein S5 domain 2-like"/>
    <property type="match status" value="1"/>
</dbReference>
<dbReference type="GO" id="GO:0016020">
    <property type="term" value="C:membrane"/>
    <property type="evidence" value="ECO:0007669"/>
    <property type="project" value="GOC"/>
</dbReference>
<protein>
    <submittedName>
        <fullName evidence="1">UDP-3-O-[3-hydroxymyristoyl] N-acetylglucosamine deacetylase</fullName>
    </submittedName>
</protein>
<gene>
    <name evidence="1" type="ORF">RINTHH_1500</name>
</gene>
<dbReference type="Gene3D" id="3.30.230.20">
    <property type="entry name" value="lpxc deacetylase, domain 1"/>
    <property type="match status" value="1"/>
</dbReference>
<keyword evidence="2" id="KW-1185">Reference proteome</keyword>
<reference evidence="1 2" key="1">
    <citation type="submission" date="2012-05" db="EMBL/GenBank/DDBJ databases">
        <authorList>
            <person name="Hilton J."/>
        </authorList>
    </citation>
    <scope>NUCLEOTIDE SEQUENCE [LARGE SCALE GENOMIC DNA]</scope>
    <source>
        <strain evidence="1 2">HH01</strain>
    </source>
</reference>
<reference evidence="2" key="2">
    <citation type="submission" date="2016-01" db="EMBL/GenBank/DDBJ databases">
        <title>Diatom-associated endosymboitic cyanobacterium lacks core nitrogen metabolism enzymes.</title>
        <authorList>
            <person name="Hilton J.A."/>
            <person name="Foster R.A."/>
            <person name="Tripp H.J."/>
            <person name="Carter B.J."/>
            <person name="Zehr J.P."/>
            <person name="Villareal T.A."/>
        </authorList>
    </citation>
    <scope>NUCLEOTIDE SEQUENCE [LARGE SCALE GENOMIC DNA]</scope>
    <source>
        <strain evidence="2">HH01</strain>
    </source>
</reference>
<sequence>MQPNILAKEITRSGVELYTGLHTQLRILPAPTGSNHHFVCVDLPENPIILAQVISINHTHTFYSIGLWRIQYTHGRTFTCSPTAISNQWYSWSLGADMEVAHIKPETNIAPARTFCLLHQIE</sequence>